<dbReference type="Gene3D" id="1.10.10.60">
    <property type="entry name" value="Homeodomain-like"/>
    <property type="match status" value="1"/>
</dbReference>
<dbReference type="Pfam" id="PF14525">
    <property type="entry name" value="AraC_binding_2"/>
    <property type="match status" value="1"/>
</dbReference>
<reference evidence="6 7" key="1">
    <citation type="submission" date="2020-07" db="EMBL/GenBank/DDBJ databases">
        <title>Streptomyces isolated from Indian soil.</title>
        <authorList>
            <person name="Mandal S."/>
            <person name="Maiti P.K."/>
        </authorList>
    </citation>
    <scope>NUCLEOTIDE SEQUENCE [LARGE SCALE GENOMIC DNA]</scope>
    <source>
        <strain evidence="6 7">PSKA54</strain>
    </source>
</reference>
<dbReference type="PROSITE" id="PS51257">
    <property type="entry name" value="PROKAR_LIPOPROTEIN"/>
    <property type="match status" value="1"/>
</dbReference>
<evidence type="ECO:0000256" key="2">
    <source>
        <dbReference type="ARBA" id="ARBA00023125"/>
    </source>
</evidence>
<keyword evidence="2" id="KW-0238">DNA-binding</keyword>
<evidence type="ECO:0000313" key="7">
    <source>
        <dbReference type="Proteomes" id="UP000586976"/>
    </source>
</evidence>
<dbReference type="AlphaFoldDB" id="A0A7W2HJZ0"/>
<keyword evidence="3" id="KW-0804">Transcription</keyword>
<name>A0A7W2HJZ0_9ACTN</name>
<dbReference type="SMART" id="SM00342">
    <property type="entry name" value="HTH_ARAC"/>
    <property type="match status" value="1"/>
</dbReference>
<sequence>MKALVAHDAEQWAHVISESFVPLSLASACETFHGMARQSVLQPGLTVTEVRTQGFSVVTRTPRLTRTDPRDDLIFSLHLHGSGAVVQGEKETPMPHGGGALYDAARPYRLLFPTDTREVVLQVPREQLRHRFGRVEEICGLALPAERPATRILAAFLRELTTVAVDLDVDERSELGCTAVDLLATALRTLAGDREEAPVGRQTLLAAMRAFVGENLTDPRLTPEALARRHRISVRYMGELFAEAGTSPAAYIRSERLRAAHQALTDPRQSHRTVASIASTTGFTDRTTFTRAFVRQYGVPPAELRPVPGVGSRSLQPPRVGRA</sequence>
<accession>A0A7W2HJZ0</accession>
<dbReference type="PANTHER" id="PTHR46796">
    <property type="entry name" value="HTH-TYPE TRANSCRIPTIONAL ACTIVATOR RHAS-RELATED"/>
    <property type="match status" value="1"/>
</dbReference>
<dbReference type="PROSITE" id="PS01124">
    <property type="entry name" value="HTH_ARAC_FAMILY_2"/>
    <property type="match status" value="1"/>
</dbReference>
<dbReference type="RefSeq" id="WP_181867986.1">
    <property type="nucleotide sequence ID" value="NZ_JACEQY010000067.1"/>
</dbReference>
<dbReference type="GO" id="GO:0003700">
    <property type="term" value="F:DNA-binding transcription factor activity"/>
    <property type="evidence" value="ECO:0007669"/>
    <property type="project" value="InterPro"/>
</dbReference>
<feature type="region of interest" description="Disordered" evidence="4">
    <location>
        <begin position="304"/>
        <end position="323"/>
    </location>
</feature>
<evidence type="ECO:0000256" key="3">
    <source>
        <dbReference type="ARBA" id="ARBA00023163"/>
    </source>
</evidence>
<dbReference type="InterPro" id="IPR018062">
    <property type="entry name" value="HTH_AraC-typ_CS"/>
</dbReference>
<dbReference type="GO" id="GO:0043565">
    <property type="term" value="F:sequence-specific DNA binding"/>
    <property type="evidence" value="ECO:0007669"/>
    <property type="project" value="InterPro"/>
</dbReference>
<proteinExistence type="predicted"/>
<dbReference type="InterPro" id="IPR018060">
    <property type="entry name" value="HTH_AraC"/>
</dbReference>
<dbReference type="SUPFAM" id="SSF46689">
    <property type="entry name" value="Homeodomain-like"/>
    <property type="match status" value="1"/>
</dbReference>
<dbReference type="PANTHER" id="PTHR46796:SF6">
    <property type="entry name" value="ARAC SUBFAMILY"/>
    <property type="match status" value="1"/>
</dbReference>
<dbReference type="Proteomes" id="UP000586976">
    <property type="component" value="Unassembled WGS sequence"/>
</dbReference>
<keyword evidence="1" id="KW-0805">Transcription regulation</keyword>
<keyword evidence="7" id="KW-1185">Reference proteome</keyword>
<comment type="caution">
    <text evidence="6">The sequence shown here is derived from an EMBL/GenBank/DDBJ whole genome shotgun (WGS) entry which is preliminary data.</text>
</comment>
<dbReference type="InterPro" id="IPR050204">
    <property type="entry name" value="AraC_XylS_family_regulators"/>
</dbReference>
<evidence type="ECO:0000256" key="4">
    <source>
        <dbReference type="SAM" id="MobiDB-lite"/>
    </source>
</evidence>
<gene>
    <name evidence="6" type="ORF">H1V43_35965</name>
</gene>
<dbReference type="EMBL" id="JACEQY010000067">
    <property type="protein sequence ID" value="MBA4866608.1"/>
    <property type="molecule type" value="Genomic_DNA"/>
</dbReference>
<dbReference type="Pfam" id="PF12833">
    <property type="entry name" value="HTH_18"/>
    <property type="match status" value="1"/>
</dbReference>
<protein>
    <submittedName>
        <fullName evidence="6">Helix-turn-helix domain-containing protein</fullName>
    </submittedName>
</protein>
<organism evidence="6 7">
    <name type="scientific">Streptomyces himalayensis subsp. aureolus</name>
    <dbReference type="NCBI Taxonomy" id="2758039"/>
    <lineage>
        <taxon>Bacteria</taxon>
        <taxon>Bacillati</taxon>
        <taxon>Actinomycetota</taxon>
        <taxon>Actinomycetes</taxon>
        <taxon>Kitasatosporales</taxon>
        <taxon>Streptomycetaceae</taxon>
        <taxon>Streptomyces</taxon>
        <taxon>Streptomyces himalayensis</taxon>
    </lineage>
</organism>
<feature type="domain" description="HTH araC/xylS-type" evidence="5">
    <location>
        <begin position="206"/>
        <end position="307"/>
    </location>
</feature>
<evidence type="ECO:0000313" key="6">
    <source>
        <dbReference type="EMBL" id="MBA4866608.1"/>
    </source>
</evidence>
<evidence type="ECO:0000259" key="5">
    <source>
        <dbReference type="PROSITE" id="PS01124"/>
    </source>
</evidence>
<dbReference type="PROSITE" id="PS00041">
    <property type="entry name" value="HTH_ARAC_FAMILY_1"/>
    <property type="match status" value="1"/>
</dbReference>
<dbReference type="InterPro" id="IPR009057">
    <property type="entry name" value="Homeodomain-like_sf"/>
</dbReference>
<dbReference type="InterPro" id="IPR035418">
    <property type="entry name" value="AraC-bd_2"/>
</dbReference>
<evidence type="ECO:0000256" key="1">
    <source>
        <dbReference type="ARBA" id="ARBA00023015"/>
    </source>
</evidence>